<dbReference type="SUPFAM" id="SSF46894">
    <property type="entry name" value="C-terminal effector domain of the bipartite response regulators"/>
    <property type="match status" value="1"/>
</dbReference>
<evidence type="ECO:0000313" key="6">
    <source>
        <dbReference type="Proteomes" id="UP000321805"/>
    </source>
</evidence>
<feature type="modified residue" description="4-aspartylphosphate" evidence="2">
    <location>
        <position position="54"/>
    </location>
</feature>
<dbReference type="GO" id="GO:0000160">
    <property type="term" value="P:phosphorelay signal transduction system"/>
    <property type="evidence" value="ECO:0007669"/>
    <property type="project" value="InterPro"/>
</dbReference>
<dbReference type="Gene3D" id="3.40.50.2300">
    <property type="match status" value="1"/>
</dbReference>
<dbReference type="Pfam" id="PF00196">
    <property type="entry name" value="GerE"/>
    <property type="match status" value="1"/>
</dbReference>
<evidence type="ECO:0000256" key="2">
    <source>
        <dbReference type="PROSITE-ProRule" id="PRU00169"/>
    </source>
</evidence>
<dbReference type="Proteomes" id="UP000321805">
    <property type="component" value="Chromosome"/>
</dbReference>
<dbReference type="PRINTS" id="PR00038">
    <property type="entry name" value="HTHLUXR"/>
</dbReference>
<dbReference type="InterPro" id="IPR016032">
    <property type="entry name" value="Sig_transdc_resp-reg_C-effctor"/>
</dbReference>
<dbReference type="RefSeq" id="WP_146921486.1">
    <property type="nucleotide sequence ID" value="NZ_CP042430.1"/>
</dbReference>
<dbReference type="CDD" id="cd06170">
    <property type="entry name" value="LuxR_C_like"/>
    <property type="match status" value="1"/>
</dbReference>
<evidence type="ECO:0000256" key="1">
    <source>
        <dbReference type="ARBA" id="ARBA00023125"/>
    </source>
</evidence>
<dbReference type="InterPro" id="IPR011006">
    <property type="entry name" value="CheY-like_superfamily"/>
</dbReference>
<evidence type="ECO:0000313" key="5">
    <source>
        <dbReference type="EMBL" id="QEC49148.1"/>
    </source>
</evidence>
<name>A0A5B8U8K9_9ACTN</name>
<dbReference type="PANTHER" id="PTHR43214">
    <property type="entry name" value="TWO-COMPONENT RESPONSE REGULATOR"/>
    <property type="match status" value="1"/>
</dbReference>
<dbReference type="InterPro" id="IPR039420">
    <property type="entry name" value="WalR-like"/>
</dbReference>
<protein>
    <submittedName>
        <fullName evidence="5">Response regulator transcription factor</fullName>
    </submittedName>
</protein>
<feature type="domain" description="Response regulatory" evidence="4">
    <location>
        <begin position="3"/>
        <end position="119"/>
    </location>
</feature>
<dbReference type="AlphaFoldDB" id="A0A5B8U8K9"/>
<dbReference type="InterPro" id="IPR001789">
    <property type="entry name" value="Sig_transdc_resp-reg_receiver"/>
</dbReference>
<proteinExistence type="predicted"/>
<dbReference type="PROSITE" id="PS50110">
    <property type="entry name" value="RESPONSE_REGULATORY"/>
    <property type="match status" value="1"/>
</dbReference>
<gene>
    <name evidence="5" type="ORF">FSW04_17235</name>
</gene>
<evidence type="ECO:0000259" key="3">
    <source>
        <dbReference type="PROSITE" id="PS50043"/>
    </source>
</evidence>
<accession>A0A5B8U8K9</accession>
<reference evidence="5 6" key="1">
    <citation type="journal article" date="2018" name="J. Microbiol.">
        <title>Baekduia soli gen. nov., sp. nov., a novel bacterium isolated from the soil of Baekdu Mountain and proposal of a novel family name, Baekduiaceae fam. nov.</title>
        <authorList>
            <person name="An D.S."/>
            <person name="Siddiqi M.Z."/>
            <person name="Kim K.H."/>
            <person name="Yu H.S."/>
            <person name="Im W.T."/>
        </authorList>
    </citation>
    <scope>NUCLEOTIDE SEQUENCE [LARGE SCALE GENOMIC DNA]</scope>
    <source>
        <strain evidence="5 6">BR7-21</strain>
    </source>
</reference>
<dbReference type="PROSITE" id="PS50043">
    <property type="entry name" value="HTH_LUXR_2"/>
    <property type="match status" value="1"/>
</dbReference>
<evidence type="ECO:0000259" key="4">
    <source>
        <dbReference type="PROSITE" id="PS50110"/>
    </source>
</evidence>
<dbReference type="OrthoDB" id="9808843at2"/>
<dbReference type="InterPro" id="IPR036388">
    <property type="entry name" value="WH-like_DNA-bd_sf"/>
</dbReference>
<keyword evidence="6" id="KW-1185">Reference proteome</keyword>
<dbReference type="InterPro" id="IPR000792">
    <property type="entry name" value="Tscrpt_reg_LuxR_C"/>
</dbReference>
<dbReference type="EMBL" id="CP042430">
    <property type="protein sequence ID" value="QEC49148.1"/>
    <property type="molecule type" value="Genomic_DNA"/>
</dbReference>
<keyword evidence="2" id="KW-0597">Phosphoprotein</keyword>
<feature type="domain" description="HTH luxR-type" evidence="3">
    <location>
        <begin position="150"/>
        <end position="215"/>
    </location>
</feature>
<dbReference type="PROSITE" id="PS00622">
    <property type="entry name" value="HTH_LUXR_1"/>
    <property type="match status" value="1"/>
</dbReference>
<dbReference type="KEGG" id="bsol:FSW04_17235"/>
<dbReference type="SMART" id="SM00421">
    <property type="entry name" value="HTH_LUXR"/>
    <property type="match status" value="1"/>
</dbReference>
<dbReference type="GO" id="GO:0006355">
    <property type="term" value="P:regulation of DNA-templated transcription"/>
    <property type="evidence" value="ECO:0007669"/>
    <property type="project" value="InterPro"/>
</dbReference>
<dbReference type="PANTHER" id="PTHR43214:SF43">
    <property type="entry name" value="TWO-COMPONENT RESPONSE REGULATOR"/>
    <property type="match status" value="1"/>
</dbReference>
<dbReference type="GO" id="GO:0003677">
    <property type="term" value="F:DNA binding"/>
    <property type="evidence" value="ECO:0007669"/>
    <property type="project" value="UniProtKB-KW"/>
</dbReference>
<sequence>MKRMFIVGKDAFLVTTMRMALKYTSEVAVFGVRDAGSGVRRALREARPDIVLLDGSDAAERTLERLAMVSEERPGAIVLVLATGLESDVLEELLAAGATVCLSRTLSAAPFDLLIAGDADAEGDQDAELTVPLAEVAPAAEAPAPVAAVPAAPSTPLTNREMEILRCVAEGHTNARIGRDLWVTEQTVKFHLSNIFRKLGVSNRTEASRYVLLNDSLRARPAAPAPALAPALAPPVVAKDHSNGRVHHVNGHRFGATESVR</sequence>
<dbReference type="SUPFAM" id="SSF52172">
    <property type="entry name" value="CheY-like"/>
    <property type="match status" value="1"/>
</dbReference>
<organism evidence="5 6">
    <name type="scientific">Baekduia soli</name>
    <dbReference type="NCBI Taxonomy" id="496014"/>
    <lineage>
        <taxon>Bacteria</taxon>
        <taxon>Bacillati</taxon>
        <taxon>Actinomycetota</taxon>
        <taxon>Thermoleophilia</taxon>
        <taxon>Solirubrobacterales</taxon>
        <taxon>Baekduiaceae</taxon>
        <taxon>Baekduia</taxon>
    </lineage>
</organism>
<dbReference type="Gene3D" id="1.10.10.10">
    <property type="entry name" value="Winged helix-like DNA-binding domain superfamily/Winged helix DNA-binding domain"/>
    <property type="match status" value="1"/>
</dbReference>
<keyword evidence="1" id="KW-0238">DNA-binding</keyword>